<feature type="region of interest" description="Disordered" evidence="1">
    <location>
        <begin position="1552"/>
        <end position="1605"/>
    </location>
</feature>
<dbReference type="EMBL" id="JAUCMV010000003">
    <property type="protein sequence ID" value="KAK0411230.1"/>
    <property type="molecule type" value="Genomic_DNA"/>
</dbReference>
<evidence type="ECO:0000256" key="1">
    <source>
        <dbReference type="SAM" id="MobiDB-lite"/>
    </source>
</evidence>
<name>A0AA39LVV2_9BILA</name>
<feature type="compositionally biased region" description="Polar residues" evidence="1">
    <location>
        <begin position="224"/>
        <end position="233"/>
    </location>
</feature>
<protein>
    <submittedName>
        <fullName evidence="2">Uncharacterized protein</fullName>
    </submittedName>
</protein>
<feature type="region of interest" description="Disordered" evidence="1">
    <location>
        <begin position="215"/>
        <end position="240"/>
    </location>
</feature>
<comment type="caution">
    <text evidence="2">The sequence shown here is derived from an EMBL/GenBank/DDBJ whole genome shotgun (WGS) entry which is preliminary data.</text>
</comment>
<evidence type="ECO:0000313" key="2">
    <source>
        <dbReference type="EMBL" id="KAK0411230.1"/>
    </source>
</evidence>
<keyword evidence="3" id="KW-1185">Reference proteome</keyword>
<gene>
    <name evidence="2" type="ORF">QR680_005552</name>
</gene>
<organism evidence="2 3">
    <name type="scientific">Steinernema hermaphroditum</name>
    <dbReference type="NCBI Taxonomy" id="289476"/>
    <lineage>
        <taxon>Eukaryota</taxon>
        <taxon>Metazoa</taxon>
        <taxon>Ecdysozoa</taxon>
        <taxon>Nematoda</taxon>
        <taxon>Chromadorea</taxon>
        <taxon>Rhabditida</taxon>
        <taxon>Tylenchina</taxon>
        <taxon>Panagrolaimomorpha</taxon>
        <taxon>Strongyloidoidea</taxon>
        <taxon>Steinernematidae</taxon>
        <taxon>Steinernema</taxon>
    </lineage>
</organism>
<evidence type="ECO:0000313" key="3">
    <source>
        <dbReference type="Proteomes" id="UP001175271"/>
    </source>
</evidence>
<feature type="compositionally biased region" description="Basic and acidic residues" evidence="1">
    <location>
        <begin position="1586"/>
        <end position="1597"/>
    </location>
</feature>
<sequence>MHIRMPLCEFYMTLPDFDKVHVKVERGKRPRLRIDDDSRFVQVTIPADLNQNWPSLTGNLVGGISVEVKKLEQQYKVSVNHLHSRKPEFSIFIAALNRDHELKTVVRDLNTRLTYVAIGGPNMQVSGHLKADRLTLESTLGPLNINAKVVASKVSLNAQQLFVCPEASIACQMIKVTSRKVKIDGKIFPSEEATQEMRATFDASLVHIGIDGTIGSLKGRDSRPSTVPSQRPSTPSPPEATVDDLFVNISGCLANYGKIVAKRLLELNVGGTLLTLEDGRIDSASRGFSAYRQINGIGGRSSDDVSPTSSRLSSAIDLQSPRTVAELLEQGVDKNDASERSNCPSVTPKRFALRRYKEISSVAQRNSQRQKISQISALLTIHDWRRGVIAAPSVVSSVARDCQDCAQFKAEQLALRVGHSAWCEADSIWSSGSVEMHVGRDVVFEGQVKHLGLRLECLGGVETHGEAIVSQETSAIVVAQKFLCDGIWTVARSLALETAELLQMTSNSYLETGVLRVVSGRDVELNGTWQTGALEAEAGGDLKTLSNGKCLVEGGACVRANRFTSGGLWKVTDALDLKVTASADFLQFSVTEANLCKLVVLHNCTLGGTWMLGNLLAYVRNELYTTPFGRCNLDVAGTVAIGAFQNHGQWQSEQNLHLFAGSVEQSPRALLFIKDTFELSVLSNSLGGWHGRVVAHSLVLKALKRLRLHGSVRVNELEVSTPYASESQFVCSGQIDVLVGPLMLKGNSAFDEELPKEDFAPHPFPAFVLDGVLRAQAIVGPFLAVAVTSQGSASLTSLPSLLPEAPFHILLSVGALHTEKFSVVESISGTDVHAEGVVCATRFVHEGQLRFGADEVSVFADEMRNEGRLTATVKKAHNHMRAAVLQIQQLLLNNAVISADRLSIFGEGRLVNRNRIFAVEHLHIRLANFFNDDGELESKESLRLLSSSTTEWSRVGGAISAPHKKVAIGGERLCLAAKNLHKLVDEKNFISAKKDLRIATEMLDESMTRVLGFSARDSIHFEAPVRMEAVEIQIGELDDLSTVVVESGLCAHRVFVTGHCRSLRLVLNGVLDCRKLVFKESIREVLVSGNGSLECVDELQVDGVRIEFALLNVSVGEIRAKTVRISRNSNVRLTNPAVSLVADSLRCEGNLLFDGKMTVTPFGTPSRITVSGTLIGTGVGSELSLEADSVSLDGQVANVAFVEVFVRDRLDVEPPFVAKNVAGFAVESQHDCTLDGIFSGCQSLFVNADALVVAGTFEDVENISFFAAQKVYFNAAVQRSQKLTLNSKGPVYTRGSVKATTVVEFECKWLHMNCAVEEVTSTTVSAWSSVLQAPLRSSALRIRGLGVCLVSGDLRVDECDVVVPFFIAVDGNVFSVSRMNIRSLVSIVRRLEDCEALRNLSSLSFVFDFPDSEQKILTRREMESWKATCRQLKESFVSSATLRPDEILIGVKYLGEVDPVVVRLPICALLENLKRLVAKFHTQQISGFNCSKLIDALQKSQNAFLSSNEDEISVEKSKKKGKKRRSGSEEADCGQETLFEVIASFKNAFEKQRRPSKSSTDSTDVGYASRSSSEDLEGAARSASPEADKDLSLKLERLEEEEETELTFRKTLEECETEYKARCTASPETPTFEIECIYHSETETDSAESEIDEETALNFVISHGARIAVLPIDFDKFRGATSPPSPLLPVRTPSRHDLAMKRLQVKQNLSTFDLKSYSSQTSLDSVDTTLGDMGTPMRFAPSPLRRSLIPRLSSRGSHSLLNRILDNRA</sequence>
<dbReference type="Proteomes" id="UP001175271">
    <property type="component" value="Unassembled WGS sequence"/>
</dbReference>
<reference evidence="2" key="1">
    <citation type="submission" date="2023-06" db="EMBL/GenBank/DDBJ databases">
        <title>Genomic analysis of the entomopathogenic nematode Steinernema hermaphroditum.</title>
        <authorList>
            <person name="Schwarz E.M."/>
            <person name="Heppert J.K."/>
            <person name="Baniya A."/>
            <person name="Schwartz H.T."/>
            <person name="Tan C.-H."/>
            <person name="Antoshechkin I."/>
            <person name="Sternberg P.W."/>
            <person name="Goodrich-Blair H."/>
            <person name="Dillman A.R."/>
        </authorList>
    </citation>
    <scope>NUCLEOTIDE SEQUENCE</scope>
    <source>
        <strain evidence="2">PS9179</strain>
        <tissue evidence="2">Whole animal</tissue>
    </source>
</reference>
<accession>A0AA39LVV2</accession>
<proteinExistence type="predicted"/>